<evidence type="ECO:0000256" key="7">
    <source>
        <dbReference type="SAM" id="Phobius"/>
    </source>
</evidence>
<evidence type="ECO:0000313" key="9">
    <source>
        <dbReference type="Proteomes" id="UP001488838"/>
    </source>
</evidence>
<dbReference type="GO" id="GO:0070453">
    <property type="term" value="P:regulation of heme biosynthetic process"/>
    <property type="evidence" value="ECO:0007669"/>
    <property type="project" value="TreeGrafter"/>
</dbReference>
<feature type="transmembrane region" description="Helical" evidence="7">
    <location>
        <begin position="176"/>
        <end position="194"/>
    </location>
</feature>
<evidence type="ECO:0000256" key="6">
    <source>
        <dbReference type="SAM" id="MobiDB-lite"/>
    </source>
</evidence>
<evidence type="ECO:0000313" key="8">
    <source>
        <dbReference type="EMBL" id="KAK7796044.1"/>
    </source>
</evidence>
<dbReference type="Pfam" id="PF03647">
    <property type="entry name" value="Tmemb_14"/>
    <property type="match status" value="1"/>
</dbReference>
<feature type="region of interest" description="Disordered" evidence="6">
    <location>
        <begin position="1"/>
        <end position="55"/>
    </location>
</feature>
<keyword evidence="4 7" id="KW-1133">Transmembrane helix</keyword>
<dbReference type="AlphaFoldDB" id="A0AAW0GYC0"/>
<comment type="similarity">
    <text evidence="2">Belongs to the TMEM14 family.</text>
</comment>
<comment type="caution">
    <text evidence="8">The sequence shown here is derived from an EMBL/GenBank/DDBJ whole genome shotgun (WGS) entry which is preliminary data.</text>
</comment>
<keyword evidence="3 7" id="KW-0812">Transmembrane</keyword>
<evidence type="ECO:0000256" key="3">
    <source>
        <dbReference type="ARBA" id="ARBA00022692"/>
    </source>
</evidence>
<dbReference type="Gene3D" id="6.10.250.1330">
    <property type="match status" value="1"/>
</dbReference>
<comment type="subcellular location">
    <subcellularLocation>
        <location evidence="1">Membrane</location>
    </subcellularLocation>
</comment>
<evidence type="ECO:0000256" key="5">
    <source>
        <dbReference type="ARBA" id="ARBA00023136"/>
    </source>
</evidence>
<dbReference type="InterPro" id="IPR044890">
    <property type="entry name" value="TMEM14_sf"/>
</dbReference>
<evidence type="ECO:0000256" key="4">
    <source>
        <dbReference type="ARBA" id="ARBA00022989"/>
    </source>
</evidence>
<dbReference type="EMBL" id="JBBHLL010001480">
    <property type="protein sequence ID" value="KAK7796044.1"/>
    <property type="molecule type" value="Genomic_DNA"/>
</dbReference>
<dbReference type="PANTHER" id="PTHR12668:SF11">
    <property type="entry name" value="TRANSMEMBRANE PROTEIN 14A"/>
    <property type="match status" value="1"/>
</dbReference>
<evidence type="ECO:0000256" key="1">
    <source>
        <dbReference type="ARBA" id="ARBA00004370"/>
    </source>
</evidence>
<reference evidence="8 9" key="1">
    <citation type="journal article" date="2023" name="bioRxiv">
        <title>Conserved and derived expression patterns and positive selection on dental genes reveal complex evolutionary context of ever-growing rodent molars.</title>
        <authorList>
            <person name="Calamari Z.T."/>
            <person name="Song A."/>
            <person name="Cohen E."/>
            <person name="Akter M."/>
            <person name="Roy R.D."/>
            <person name="Hallikas O."/>
            <person name="Christensen M.M."/>
            <person name="Li P."/>
            <person name="Marangoni P."/>
            <person name="Jernvall J."/>
            <person name="Klein O.D."/>
        </authorList>
    </citation>
    <scope>NUCLEOTIDE SEQUENCE [LARGE SCALE GENOMIC DNA]</scope>
    <source>
        <strain evidence="8">V071</strain>
    </source>
</reference>
<dbReference type="InterPro" id="IPR005349">
    <property type="entry name" value="TMEM14"/>
</dbReference>
<evidence type="ECO:0000256" key="2">
    <source>
        <dbReference type="ARBA" id="ARBA00007590"/>
    </source>
</evidence>
<sequence length="285" mass="30661">KNLVKKQNKKKPLSSFGDPSQTQESRCTHRPGREGAADSSPALWDPGSSGDKQVPRVSVPAALQQLSASGHRKAGGCGIRWHKAAPRRTLLFPLKQYSVKECAGSETASGMKYCACASPPFSFSRCSSGSGLQNAISYASHPFLRLESSPMDLVGFGYAALVTIGSILGYKRRGGVPSLIAGLSVGVLAGYGAYRVSNDKRDVKVSFYSFLPGHHNGCEIQEIQENNACWAGCRLKPRDDPETGPAIVVAPRGAKTQPPVIPLYLAEQLLPHLKDLFKEVVNFLH</sequence>
<keyword evidence="9" id="KW-1185">Reference proteome</keyword>
<keyword evidence="5 7" id="KW-0472">Membrane</keyword>
<dbReference type="Proteomes" id="UP001488838">
    <property type="component" value="Unassembled WGS sequence"/>
</dbReference>
<organism evidence="8 9">
    <name type="scientific">Myodes glareolus</name>
    <name type="common">Bank vole</name>
    <name type="synonym">Clethrionomys glareolus</name>
    <dbReference type="NCBI Taxonomy" id="447135"/>
    <lineage>
        <taxon>Eukaryota</taxon>
        <taxon>Metazoa</taxon>
        <taxon>Chordata</taxon>
        <taxon>Craniata</taxon>
        <taxon>Vertebrata</taxon>
        <taxon>Euteleostomi</taxon>
        <taxon>Mammalia</taxon>
        <taxon>Eutheria</taxon>
        <taxon>Euarchontoglires</taxon>
        <taxon>Glires</taxon>
        <taxon>Rodentia</taxon>
        <taxon>Myomorpha</taxon>
        <taxon>Muroidea</taxon>
        <taxon>Cricetidae</taxon>
        <taxon>Arvicolinae</taxon>
        <taxon>Myodes</taxon>
    </lineage>
</organism>
<feature type="non-terminal residue" evidence="8">
    <location>
        <position position="1"/>
    </location>
</feature>
<accession>A0AAW0GYC0</accession>
<feature type="compositionally biased region" description="Basic residues" evidence="6">
    <location>
        <begin position="1"/>
        <end position="12"/>
    </location>
</feature>
<protein>
    <recommendedName>
        <fullName evidence="10">MICOS complex subunit</fullName>
    </recommendedName>
</protein>
<gene>
    <name evidence="8" type="ORF">U0070_003669</name>
</gene>
<dbReference type="Gene3D" id="1.10.10.1740">
    <property type="entry name" value="Transmembrane protein 14-like"/>
    <property type="match status" value="1"/>
</dbReference>
<name>A0AAW0GYC0_MYOGA</name>
<feature type="transmembrane region" description="Helical" evidence="7">
    <location>
        <begin position="153"/>
        <end position="170"/>
    </location>
</feature>
<dbReference type="GO" id="GO:0031966">
    <property type="term" value="C:mitochondrial membrane"/>
    <property type="evidence" value="ECO:0007669"/>
    <property type="project" value="TreeGrafter"/>
</dbReference>
<proteinExistence type="inferred from homology"/>
<dbReference type="PANTHER" id="PTHR12668">
    <property type="entry name" value="TRANSMEMBRANE PROTEIN 14, 15"/>
    <property type="match status" value="1"/>
</dbReference>
<evidence type="ECO:0008006" key="10">
    <source>
        <dbReference type="Google" id="ProtNLM"/>
    </source>
</evidence>